<accession>A0A975MQX2</accession>
<organism evidence="1 2">
    <name type="scientific">Methylomonas paludis</name>
    <dbReference type="NCBI Taxonomy" id="1173101"/>
    <lineage>
        <taxon>Bacteria</taxon>
        <taxon>Pseudomonadati</taxon>
        <taxon>Pseudomonadota</taxon>
        <taxon>Gammaproteobacteria</taxon>
        <taxon>Methylococcales</taxon>
        <taxon>Methylococcaceae</taxon>
        <taxon>Methylomonas</taxon>
    </lineage>
</organism>
<evidence type="ECO:0000313" key="2">
    <source>
        <dbReference type="Proteomes" id="UP000676649"/>
    </source>
</evidence>
<name>A0A975MQX2_9GAMM</name>
<sequence length="109" mass="12415">MTSTENNTDHAFWRLHIEQWQASGLSQARYCREQELVTHQFRYWKHQFQVGHELVAPAPVTGFARVQVVASAAPPFSPGLSLCFRDGTQLTGIAQHQMALIKQLIEVLR</sequence>
<dbReference type="NCBIfam" id="NF047593">
    <property type="entry name" value="IS66_ISAeme5_TnpA"/>
    <property type="match status" value="1"/>
</dbReference>
<evidence type="ECO:0000313" key="1">
    <source>
        <dbReference type="EMBL" id="QWF72388.1"/>
    </source>
</evidence>
<dbReference type="AlphaFoldDB" id="A0A975MQX2"/>
<dbReference type="Proteomes" id="UP000676649">
    <property type="component" value="Chromosome"/>
</dbReference>
<proteinExistence type="predicted"/>
<evidence type="ECO:0008006" key="3">
    <source>
        <dbReference type="Google" id="ProtNLM"/>
    </source>
</evidence>
<protein>
    <recommendedName>
        <fullName evidence="3">Transposase</fullName>
    </recommendedName>
</protein>
<gene>
    <name evidence="1" type="ORF">KEF85_08070</name>
</gene>
<reference evidence="1" key="1">
    <citation type="submission" date="2021-04" db="EMBL/GenBank/DDBJ databases">
        <title>Draft genome sequence data of methanotrophic Methylovulum sp. strain S1L and Methylomonas sp. strain S2AM isolated from boreal lake water columns.</title>
        <authorList>
            <person name="Rissanen A.J."/>
            <person name="Mangayil R."/>
            <person name="Svenning M.M."/>
            <person name="Khanongnuch R."/>
        </authorList>
    </citation>
    <scope>NUCLEOTIDE SEQUENCE</scope>
    <source>
        <strain evidence="1">S2AM</strain>
    </source>
</reference>
<keyword evidence="2" id="KW-1185">Reference proteome</keyword>
<dbReference type="RefSeq" id="WP_215584820.1">
    <property type="nucleotide sequence ID" value="NZ_CP073754.1"/>
</dbReference>
<dbReference type="EMBL" id="CP073754">
    <property type="protein sequence ID" value="QWF72388.1"/>
    <property type="molecule type" value="Genomic_DNA"/>
</dbReference>
<dbReference type="KEGG" id="mpad:KEF85_08070"/>